<dbReference type="InterPro" id="IPR007069">
    <property type="entry name" value="Transposase_32"/>
</dbReference>
<dbReference type="EMBL" id="JN648090">
    <property type="protein sequence ID" value="AFJ11788.1"/>
    <property type="molecule type" value="Genomic_DNA"/>
</dbReference>
<organism evidence="4">
    <name type="scientific">Delftia sp. KV29</name>
    <dbReference type="NCBI Taxonomy" id="1170710"/>
    <lineage>
        <taxon>Bacteria</taxon>
        <taxon>Pseudomonadati</taxon>
        <taxon>Pseudomonadota</taxon>
        <taxon>Betaproteobacteria</taxon>
        <taxon>Burkholderiales</taxon>
        <taxon>Comamonadaceae</taxon>
        <taxon>Delftia</taxon>
    </lineage>
</organism>
<dbReference type="GO" id="GO:0004803">
    <property type="term" value="F:transposase activity"/>
    <property type="evidence" value="ECO:0007669"/>
    <property type="project" value="InterPro"/>
</dbReference>
<dbReference type="InterPro" id="IPR054832">
    <property type="entry name" value="transpos_IS91"/>
</dbReference>
<dbReference type="AlphaFoldDB" id="I1Z110"/>
<dbReference type="PANTHER" id="PTHR37023">
    <property type="entry name" value="TRANSPOSASE"/>
    <property type="match status" value="1"/>
</dbReference>
<name>I1Z110_9BURK</name>
<geneLocation type="plasmid" evidence="4">
    <name>pKV29</name>
</geneLocation>
<evidence type="ECO:0000259" key="3">
    <source>
        <dbReference type="Pfam" id="PF14319"/>
    </source>
</evidence>
<proteinExistence type="predicted"/>
<evidence type="ECO:0000259" key="2">
    <source>
        <dbReference type="Pfam" id="PF04986"/>
    </source>
</evidence>
<evidence type="ECO:0000256" key="1">
    <source>
        <dbReference type="SAM" id="MobiDB-lite"/>
    </source>
</evidence>
<dbReference type="Pfam" id="PF14319">
    <property type="entry name" value="Zn_Tnp_IS91"/>
    <property type="match status" value="1"/>
</dbReference>
<gene>
    <name evidence="4" type="ORF">pKV29_38</name>
</gene>
<dbReference type="PANTHER" id="PTHR37023:SF1">
    <property type="entry name" value="ISSOD25 TRANSPOSASE TNPA_ISSOD25"/>
    <property type="match status" value="1"/>
</dbReference>
<evidence type="ECO:0000313" key="4">
    <source>
        <dbReference type="EMBL" id="AFJ11788.1"/>
    </source>
</evidence>
<protein>
    <submittedName>
        <fullName evidence="4">Transposase ISGNB1</fullName>
    </submittedName>
</protein>
<dbReference type="NCBIfam" id="NF033538">
    <property type="entry name" value="transpos_IS91"/>
    <property type="match status" value="1"/>
</dbReference>
<feature type="domain" description="Transposase IS801/IS1294" evidence="2">
    <location>
        <begin position="193"/>
        <end position="385"/>
    </location>
</feature>
<feature type="region of interest" description="Disordered" evidence="1">
    <location>
        <begin position="487"/>
        <end position="524"/>
    </location>
</feature>
<accession>I1Z110</accession>
<dbReference type="GO" id="GO:0003677">
    <property type="term" value="F:DNA binding"/>
    <property type="evidence" value="ECO:0007669"/>
    <property type="project" value="InterPro"/>
</dbReference>
<feature type="domain" description="Transposase zinc-binding" evidence="3">
    <location>
        <begin position="63"/>
        <end position="145"/>
    </location>
</feature>
<dbReference type="Pfam" id="PF04986">
    <property type="entry name" value="Y2_Tnp"/>
    <property type="match status" value="1"/>
</dbReference>
<keyword evidence="4" id="KW-0614">Plasmid</keyword>
<reference evidence="4" key="1">
    <citation type="journal article" date="2012" name="Microbiology">
        <title>IncP-1beta plasmids of Comamonas sp. and Delftia sp. strains isolated from a wastewater treatment plant mediate resistance to and decolorization of the triphenylmethane dye crystal violet.</title>
        <authorList>
            <person name="Stolze Y."/>
            <person name="Eikmeyer F."/>
            <person name="Wibberg D."/>
            <person name="Brandis G."/>
            <person name="Karsten C."/>
            <person name="Krahn I."/>
            <person name="Schneiker-Bekel S."/>
            <person name="Viehover P."/>
            <person name="Barsch A."/>
            <person name="Keck M."/>
            <person name="Top E.M."/>
            <person name="Niehaus K."/>
            <person name="Schluter A."/>
        </authorList>
    </citation>
    <scope>NUCLEOTIDE SEQUENCE</scope>
    <source>
        <strain evidence="4">KV29</strain>
        <plasmid evidence="4">pKV29</plasmid>
    </source>
</reference>
<sequence>MCFAYPNNRRRILCICTVFMSATSKPKLYNPRHPERTLLYQMVAEHYETWLELASAGQFDGQCDHHTPKPFVRKAFATYLECGIFAHGFARARCGDCGHDYFVAFSCKGRGVCPSCTTRRMVETAAHLNDHVFPRLPVRQWVLSVPKRLRYFMQRDGAVLSMVLRIFLRVIAQTLQTHSPGAAHMDKAGLHIGAIAFIHRFGSSLNEHVHFHVCVVDGVFEEVEGEGDADATPRISSPGVIFHAATGIDAATVAPVQTTLQKRILRAFVARGLLENCDAKDMLGYKHSGFSVDAGVCIESHDRPGLERLLRYCARPPFAMDRLRKEGSNLVYRCGKQRSEPTSDKRGAKVDELHLTPLELIDRIAALVPPPRTHRHRYFGVLAPNSPLRAAVTALATPAQAAPVLGASISTGECAPGVVPMSSALPSQSEPVLPKRAAHYLWAVLIARIYEVFPLLCPLCGGHMRIIAFITHSADIRHILDHIGADSEPPRISPARGPPLWDDCSDAQMDDGAQTEPADWDLAAQPAPDFEVDQRISW</sequence>
<dbReference type="GO" id="GO:0006313">
    <property type="term" value="P:DNA transposition"/>
    <property type="evidence" value="ECO:0007669"/>
    <property type="project" value="InterPro"/>
</dbReference>
<dbReference type="InterPro" id="IPR026889">
    <property type="entry name" value="Zn_Tnp"/>
</dbReference>